<sequence length="467" mass="52639">MALVLNRRRHPVCYIPPELLVKIFINCLPCDPCPNGDEAPLNISSVCSTWRQIAISTQQLWSHIFITDRPNCHYISIVETWISRSLNYGFSFTLRWCPVNPQYEKKVRQMIDLLVEHCGTWREVAFTLPMSYASPLMSVIPTETPILEKLAVHSAGHMSLAVYSIDEFFSNSLPSLTHMSFQAHTTFAPHNCPLRLENLCSLSLLMADPFTVMDILSRSPRLEDATIHVDYGKESFPGSRLPKEHVSLACLHFLRLAATLGQLDADGGGLGEFLEKLHLPVVKTLFLGYKSTRCDRNENNTFPWKQFVDLLCRSNSNLQNLEILGIGDCGVVGPSLIPGFLAAVPDLKYLGVSGSPFSSSAIYTLIQHLSLPSNRCLRFTPSLESFSILSFFSPDETRGSRLLNTIVDQLECWTPLDIRPPLLILGHRLFESYSLPSESRVEIITYDNWKAQHKHDLFKDTWGAQSL</sequence>
<accession>A0A4Y7PQ24</accession>
<proteinExistence type="predicted"/>
<dbReference type="InterPro" id="IPR001810">
    <property type="entry name" value="F-box_dom"/>
</dbReference>
<dbReference type="OrthoDB" id="2269034at2759"/>
<dbReference type="InterPro" id="IPR036047">
    <property type="entry name" value="F-box-like_dom_sf"/>
</dbReference>
<dbReference type="AlphaFoldDB" id="A0A4Y7PQ24"/>
<dbReference type="InterPro" id="IPR032675">
    <property type="entry name" value="LRR_dom_sf"/>
</dbReference>
<evidence type="ECO:0000313" key="3">
    <source>
        <dbReference type="Proteomes" id="UP000294933"/>
    </source>
</evidence>
<dbReference type="Gene3D" id="1.20.1280.50">
    <property type="match status" value="1"/>
</dbReference>
<dbReference type="Gene3D" id="3.80.10.10">
    <property type="entry name" value="Ribonuclease Inhibitor"/>
    <property type="match status" value="1"/>
</dbReference>
<organism evidence="2 3">
    <name type="scientific">Rickenella mellea</name>
    <dbReference type="NCBI Taxonomy" id="50990"/>
    <lineage>
        <taxon>Eukaryota</taxon>
        <taxon>Fungi</taxon>
        <taxon>Dikarya</taxon>
        <taxon>Basidiomycota</taxon>
        <taxon>Agaricomycotina</taxon>
        <taxon>Agaricomycetes</taxon>
        <taxon>Hymenochaetales</taxon>
        <taxon>Rickenellaceae</taxon>
        <taxon>Rickenella</taxon>
    </lineage>
</organism>
<gene>
    <name evidence="2" type="ORF">BD410DRAFT_546305</name>
</gene>
<evidence type="ECO:0000313" key="2">
    <source>
        <dbReference type="EMBL" id="TDL17527.1"/>
    </source>
</evidence>
<dbReference type="Proteomes" id="UP000294933">
    <property type="component" value="Unassembled WGS sequence"/>
</dbReference>
<dbReference type="VEuPathDB" id="FungiDB:BD410DRAFT_546305"/>
<protein>
    <recommendedName>
        <fullName evidence="1">F-box domain-containing protein</fullName>
    </recommendedName>
</protein>
<reference evidence="2 3" key="1">
    <citation type="submission" date="2018-06" db="EMBL/GenBank/DDBJ databases">
        <title>A transcriptomic atlas of mushroom development highlights an independent origin of complex multicellularity.</title>
        <authorList>
            <consortium name="DOE Joint Genome Institute"/>
            <person name="Krizsan K."/>
            <person name="Almasi E."/>
            <person name="Merenyi Z."/>
            <person name="Sahu N."/>
            <person name="Viragh M."/>
            <person name="Koszo T."/>
            <person name="Mondo S."/>
            <person name="Kiss B."/>
            <person name="Balint B."/>
            <person name="Kues U."/>
            <person name="Barry K."/>
            <person name="Hegedus J.C."/>
            <person name="Henrissat B."/>
            <person name="Johnson J."/>
            <person name="Lipzen A."/>
            <person name="Ohm R."/>
            <person name="Nagy I."/>
            <person name="Pangilinan J."/>
            <person name="Yan J."/>
            <person name="Xiong Y."/>
            <person name="Grigoriev I.V."/>
            <person name="Hibbett D.S."/>
            <person name="Nagy L.G."/>
        </authorList>
    </citation>
    <scope>NUCLEOTIDE SEQUENCE [LARGE SCALE GENOMIC DNA]</scope>
    <source>
        <strain evidence="2 3">SZMC22713</strain>
    </source>
</reference>
<name>A0A4Y7PQ24_9AGAM</name>
<dbReference type="SUPFAM" id="SSF52047">
    <property type="entry name" value="RNI-like"/>
    <property type="match status" value="1"/>
</dbReference>
<feature type="domain" description="F-box" evidence="1">
    <location>
        <begin position="14"/>
        <end position="66"/>
    </location>
</feature>
<dbReference type="SUPFAM" id="SSF81383">
    <property type="entry name" value="F-box domain"/>
    <property type="match status" value="1"/>
</dbReference>
<keyword evidence="3" id="KW-1185">Reference proteome</keyword>
<dbReference type="Pfam" id="PF12937">
    <property type="entry name" value="F-box-like"/>
    <property type="match status" value="1"/>
</dbReference>
<evidence type="ECO:0000259" key="1">
    <source>
        <dbReference type="Pfam" id="PF12937"/>
    </source>
</evidence>
<dbReference type="STRING" id="50990.A0A4Y7PQ24"/>
<dbReference type="EMBL" id="ML170220">
    <property type="protein sequence ID" value="TDL17527.1"/>
    <property type="molecule type" value="Genomic_DNA"/>
</dbReference>